<reference evidence="2" key="1">
    <citation type="journal article" date="2019" name="Int. J. Syst. Evol. Microbiol.">
        <title>The Global Catalogue of Microorganisms (GCM) 10K type strain sequencing project: providing services to taxonomists for standard genome sequencing and annotation.</title>
        <authorList>
            <consortium name="The Broad Institute Genomics Platform"/>
            <consortium name="The Broad Institute Genome Sequencing Center for Infectious Disease"/>
            <person name="Wu L."/>
            <person name="Ma J."/>
        </authorList>
    </citation>
    <scope>NUCLEOTIDE SEQUENCE [LARGE SCALE GENOMIC DNA]</scope>
    <source>
        <strain evidence="2">JCM 13813</strain>
    </source>
</reference>
<name>A0ABP5IFL7_9ACTN</name>
<sequence>MRSRTVRDLKETARVVLKHVELAQVYTVGTQLETFDRFQGPPFITDTQVHVVGERRGDAVEVRARYTTDASKEREDDGEGEPIPLWTISAECIATFHITGDPEEVEFTDDQLEGFALLVGAPAIHPYARELTQDLSGRTLYPAFTLGLLHSFAELDDQTEIELSDPQGGGATANSVNAD</sequence>
<dbReference type="SUPFAM" id="SSF54611">
    <property type="entry name" value="SecB-like"/>
    <property type="match status" value="1"/>
</dbReference>
<organism evidence="1 2">
    <name type="scientific">Nocardioides furvisabuli</name>
    <dbReference type="NCBI Taxonomy" id="375542"/>
    <lineage>
        <taxon>Bacteria</taxon>
        <taxon>Bacillati</taxon>
        <taxon>Actinomycetota</taxon>
        <taxon>Actinomycetes</taxon>
        <taxon>Propionibacteriales</taxon>
        <taxon>Nocardioidaceae</taxon>
        <taxon>Nocardioides</taxon>
    </lineage>
</organism>
<evidence type="ECO:0008006" key="3">
    <source>
        <dbReference type="Google" id="ProtNLM"/>
    </source>
</evidence>
<gene>
    <name evidence="1" type="ORF">GCM10009726_06210</name>
</gene>
<evidence type="ECO:0000313" key="2">
    <source>
        <dbReference type="Proteomes" id="UP001501161"/>
    </source>
</evidence>
<comment type="caution">
    <text evidence="1">The sequence shown here is derived from an EMBL/GenBank/DDBJ whole genome shotgun (WGS) entry which is preliminary data.</text>
</comment>
<dbReference type="EMBL" id="BAAAMQ010000005">
    <property type="protein sequence ID" value="GAA2097594.1"/>
    <property type="molecule type" value="Genomic_DNA"/>
</dbReference>
<accession>A0ABP5IFL7</accession>
<dbReference type="InterPro" id="IPR035958">
    <property type="entry name" value="SecB-like_sf"/>
</dbReference>
<dbReference type="Gene3D" id="3.10.420.10">
    <property type="entry name" value="SecB-like"/>
    <property type="match status" value="1"/>
</dbReference>
<dbReference type="Proteomes" id="UP001501161">
    <property type="component" value="Unassembled WGS sequence"/>
</dbReference>
<protein>
    <recommendedName>
        <fullName evidence="3">Preprotein translocase subunit SecB</fullName>
    </recommendedName>
</protein>
<evidence type="ECO:0000313" key="1">
    <source>
        <dbReference type="EMBL" id="GAA2097594.1"/>
    </source>
</evidence>
<keyword evidence="2" id="KW-1185">Reference proteome</keyword>
<proteinExistence type="predicted"/>